<dbReference type="EMBL" id="CP044399">
    <property type="protein sequence ID" value="QFI37439.1"/>
    <property type="molecule type" value="Genomic_DNA"/>
</dbReference>
<proteinExistence type="inferred from homology"/>
<feature type="binding site" evidence="4">
    <location>
        <position position="66"/>
    </location>
    <ligand>
        <name>a divalent metal cation</name>
        <dbReference type="ChEBI" id="CHEBI:60240"/>
        <label>1</label>
    </ligand>
</feature>
<dbReference type="InterPro" id="IPR002678">
    <property type="entry name" value="DUF34/NIF3"/>
</dbReference>
<dbReference type="PANTHER" id="PTHR13799">
    <property type="entry name" value="NGG1 INTERACTING FACTOR 3"/>
    <property type="match status" value="1"/>
</dbReference>
<dbReference type="PANTHER" id="PTHR13799:SF14">
    <property type="entry name" value="GTP CYCLOHYDROLASE 1 TYPE 2 HOMOLOG"/>
    <property type="match status" value="1"/>
</dbReference>
<dbReference type="NCBIfam" id="TIGR00486">
    <property type="entry name" value="YbgI_SA1388"/>
    <property type="match status" value="1"/>
</dbReference>
<evidence type="ECO:0000313" key="5">
    <source>
        <dbReference type="EMBL" id="QFI37439.1"/>
    </source>
</evidence>
<feature type="binding site" evidence="4">
    <location>
        <position position="67"/>
    </location>
    <ligand>
        <name>a divalent metal cation</name>
        <dbReference type="ChEBI" id="CHEBI:60240"/>
        <label>1</label>
    </ligand>
</feature>
<dbReference type="AlphaFoldDB" id="A0A5J6WH75"/>
<dbReference type="SUPFAM" id="SSF102705">
    <property type="entry name" value="NIF3 (NGG1p interacting factor 3)-like"/>
    <property type="match status" value="1"/>
</dbReference>
<dbReference type="Proteomes" id="UP000327424">
    <property type="component" value="Chromosome"/>
</dbReference>
<feature type="binding site" evidence="4">
    <location>
        <position position="221"/>
    </location>
    <ligand>
        <name>a divalent metal cation</name>
        <dbReference type="ChEBI" id="CHEBI:60240"/>
        <label>1</label>
    </ligand>
</feature>
<feature type="binding site" evidence="4">
    <location>
        <position position="104"/>
    </location>
    <ligand>
        <name>a divalent metal cation</name>
        <dbReference type="ChEBI" id="CHEBI:60240"/>
        <label>1</label>
    </ligand>
</feature>
<dbReference type="FunFam" id="3.40.1390.30:FF:000002">
    <property type="entry name" value="Nif3-like dinuclear metal center protein"/>
    <property type="match status" value="1"/>
</dbReference>
<dbReference type="Pfam" id="PF01784">
    <property type="entry name" value="DUF34_NIF3"/>
    <property type="match status" value="1"/>
</dbReference>
<dbReference type="GO" id="GO:0005737">
    <property type="term" value="C:cytoplasm"/>
    <property type="evidence" value="ECO:0007669"/>
    <property type="project" value="TreeGrafter"/>
</dbReference>
<name>A0A5J6WH75_MORMI</name>
<evidence type="ECO:0000256" key="1">
    <source>
        <dbReference type="ARBA" id="ARBA00006964"/>
    </source>
</evidence>
<dbReference type="Gene3D" id="3.40.1390.30">
    <property type="entry name" value="NIF3 (NGG1p interacting factor 3)-like"/>
    <property type="match status" value="2"/>
</dbReference>
<organism evidence="5 6">
    <name type="scientific">Moritella marina ATCC 15381</name>
    <dbReference type="NCBI Taxonomy" id="1202962"/>
    <lineage>
        <taxon>Bacteria</taxon>
        <taxon>Pseudomonadati</taxon>
        <taxon>Pseudomonadota</taxon>
        <taxon>Gammaproteobacteria</taxon>
        <taxon>Alteromonadales</taxon>
        <taxon>Moritellaceae</taxon>
        <taxon>Moritella</taxon>
    </lineage>
</organism>
<keyword evidence="6" id="KW-1185">Reference proteome</keyword>
<sequence>MASLNNKKLENILTEFMQPHRVRDFTVNGMQVQGKDTVTKVITGVTASQALIDAAVAQQADAILVHHGYFWKNESPAITGIKYNRIKTLIKNDINLYAYHLPLDIHPELGNNVELAKLLGITVRRGLEPWDKASVALVGKFEDEISTAELTQRIETQLNRAPLVVDAGKPIKSVAWCTGGGQSYIELAIEQGIDAFISGEASEQTIHLAREAGMSFFAAGHHATERYGVKALGEWLAEEKGLDVTFIDIDNPV</sequence>
<evidence type="ECO:0000256" key="2">
    <source>
        <dbReference type="ARBA" id="ARBA00022112"/>
    </source>
</evidence>
<dbReference type="OrthoDB" id="9800881at2"/>
<accession>A0A5J6WH75</accession>
<dbReference type="InterPro" id="IPR036069">
    <property type="entry name" value="DUF34/NIF3_sf"/>
</dbReference>
<comment type="similarity">
    <text evidence="1">Belongs to the GTP cyclohydrolase I type 2/NIF3 family.</text>
</comment>
<evidence type="ECO:0000256" key="3">
    <source>
        <dbReference type="ARBA" id="ARBA00022723"/>
    </source>
</evidence>
<dbReference type="GO" id="GO:0046872">
    <property type="term" value="F:metal ion binding"/>
    <property type="evidence" value="ECO:0007669"/>
    <property type="project" value="UniProtKB-KW"/>
</dbReference>
<gene>
    <name evidence="5" type="ORF">FR932_06130</name>
</gene>
<dbReference type="KEGG" id="mmaa:FR932_06130"/>
<evidence type="ECO:0000256" key="4">
    <source>
        <dbReference type="PIRSR" id="PIRSR602678-1"/>
    </source>
</evidence>
<reference evidence="5 6" key="1">
    <citation type="submission" date="2019-09" db="EMBL/GenBank/DDBJ databases">
        <title>Hybrid Assembly of the complete Genome of the Deep-Sea Bacterium Moritella marina from long Nanopore and Illumina reads.</title>
        <authorList>
            <person name="Magin S."/>
            <person name="Georgoulis A."/>
            <person name="Papadimitriou K."/>
            <person name="Iliakis G."/>
            <person name="Vorgias C.E."/>
        </authorList>
    </citation>
    <scope>NUCLEOTIDE SEQUENCE [LARGE SCALE GENOMIC DNA]</scope>
    <source>
        <strain evidence="5 6">MP-1</strain>
    </source>
</reference>
<protein>
    <recommendedName>
        <fullName evidence="2">GTP cyclohydrolase 1 type 2 homolog</fullName>
    </recommendedName>
</protein>
<dbReference type="RefSeq" id="WP_019439724.1">
    <property type="nucleotide sequence ID" value="NZ_ALOE01000004.1"/>
</dbReference>
<evidence type="ECO:0000313" key="6">
    <source>
        <dbReference type="Proteomes" id="UP000327424"/>
    </source>
</evidence>
<keyword evidence="3 4" id="KW-0479">Metal-binding</keyword>
<feature type="binding site" evidence="4">
    <location>
        <position position="225"/>
    </location>
    <ligand>
        <name>a divalent metal cation</name>
        <dbReference type="ChEBI" id="CHEBI:60240"/>
        <label>1</label>
    </ligand>
</feature>